<sequence>MFILREGTRRPRLIELPLQYHELYSSMTGRHCTRCMKTPCDPDFCALGGSTAAYFPSVYVDLHGEEDVVLQRGRPLRLDRERYAHLESSWRTHRIFTEVSRLRKWRIECLWQAVKVLINPGAIARLSVGKSLTNMVWVALGGRGLRY</sequence>
<protein>
    <submittedName>
        <fullName evidence="1">Uncharacterized protein</fullName>
    </submittedName>
</protein>
<name>A0ACC0VPW0_9STRA</name>
<evidence type="ECO:0000313" key="2">
    <source>
        <dbReference type="Proteomes" id="UP001163321"/>
    </source>
</evidence>
<keyword evidence="2" id="KW-1185">Reference proteome</keyword>
<evidence type="ECO:0000313" key="1">
    <source>
        <dbReference type="EMBL" id="KAI9907918.1"/>
    </source>
</evidence>
<organism evidence="1 2">
    <name type="scientific">Peronosclerospora sorghi</name>
    <dbReference type="NCBI Taxonomy" id="230839"/>
    <lineage>
        <taxon>Eukaryota</taxon>
        <taxon>Sar</taxon>
        <taxon>Stramenopiles</taxon>
        <taxon>Oomycota</taxon>
        <taxon>Peronosporomycetes</taxon>
        <taxon>Peronosporales</taxon>
        <taxon>Peronosporaceae</taxon>
        <taxon>Peronosclerospora</taxon>
    </lineage>
</organism>
<proteinExistence type="predicted"/>
<accession>A0ACC0VPW0</accession>
<gene>
    <name evidence="1" type="ORF">PsorP6_004294</name>
</gene>
<comment type="caution">
    <text evidence="1">The sequence shown here is derived from an EMBL/GenBank/DDBJ whole genome shotgun (WGS) entry which is preliminary data.</text>
</comment>
<reference evidence="1 2" key="1">
    <citation type="journal article" date="2022" name="bioRxiv">
        <title>The genome of the oomycete Peronosclerospora sorghi, a cosmopolitan pathogen of maize and sorghum, is inflated with dispersed pseudogenes.</title>
        <authorList>
            <person name="Fletcher K."/>
            <person name="Martin F."/>
            <person name="Isakeit T."/>
            <person name="Cavanaugh K."/>
            <person name="Magill C."/>
            <person name="Michelmore R."/>
        </authorList>
    </citation>
    <scope>NUCLEOTIDE SEQUENCE [LARGE SCALE GENOMIC DNA]</scope>
    <source>
        <strain evidence="1">P6</strain>
    </source>
</reference>
<dbReference type="Proteomes" id="UP001163321">
    <property type="component" value="Chromosome 8"/>
</dbReference>
<dbReference type="EMBL" id="CM047587">
    <property type="protein sequence ID" value="KAI9907918.1"/>
    <property type="molecule type" value="Genomic_DNA"/>
</dbReference>